<evidence type="ECO:0008006" key="3">
    <source>
        <dbReference type="Google" id="ProtNLM"/>
    </source>
</evidence>
<dbReference type="AlphaFoldDB" id="A0AAX1IBA2"/>
<sequence>MRYLLQSLRVLPCATHRSHFVESHLSRVRMHLNAGDHASTEAVMAGMPAETHEHLVWRLSVERRVGRWIKTWTQALPQSSHPLLVSAYADINKAWTVRGESYAADIPMLRRRRYPGIMMQAYRKLSDIVAQEPGNAMALAGLIHCNVVVGAGDGNREEWLDAAMAAEPFHCPSIVQYARGTWQRWGGKPDDHFRFADWVVENAPAGSCSHIVAAQAVLDDAQTAADSFSTMRGISRHLGNEETAAWLRRAILKWAGATPETLECRLQDIASVHGDSYHGVCMETFAFAAYFAGAKDEARQLLIALRGRLQADVWEMLLPSIPGWLAAVGLRHRAAHLAHDRICRDLGLDPRQICR</sequence>
<evidence type="ECO:0000313" key="2">
    <source>
        <dbReference type="Proteomes" id="UP000515598"/>
    </source>
</evidence>
<dbReference type="EMBL" id="CP060025">
    <property type="protein sequence ID" value="QNG76838.1"/>
    <property type="molecule type" value="Genomic_DNA"/>
</dbReference>
<protein>
    <recommendedName>
        <fullName evidence="3">DUF4034 domain-containing protein</fullName>
    </recommendedName>
</protein>
<gene>
    <name evidence="1" type="ORF">GPNADHDJ_01020</name>
</gene>
<dbReference type="RefSeq" id="WP_154351509.1">
    <property type="nucleotide sequence ID" value="NZ_CP040433.1"/>
</dbReference>
<name>A0AAX1IBA2_STEMA</name>
<dbReference type="Proteomes" id="UP000515598">
    <property type="component" value="Chromosome"/>
</dbReference>
<accession>A0AAX1IBA2</accession>
<reference evidence="1 2" key="1">
    <citation type="submission" date="2020-08" db="EMBL/GenBank/DDBJ databases">
        <title>Phenotypic and transcriptomic analysis of seven clinical Stenotrophomonas maltophilia isolates identify a small set of shared and commonly regulated genes involved in biofilm lifestyle.</title>
        <authorList>
            <person name="Alio I."/>
            <person name="Gudzuhn M."/>
            <person name="Streit W."/>
        </authorList>
    </citation>
    <scope>NUCLEOTIDE SEQUENCE [LARGE SCALE GENOMIC DNA]</scope>
    <source>
        <strain evidence="1 2">UHH_SKK55</strain>
    </source>
</reference>
<evidence type="ECO:0000313" key="1">
    <source>
        <dbReference type="EMBL" id="QNG76838.1"/>
    </source>
</evidence>
<proteinExistence type="predicted"/>
<organism evidence="1 2">
    <name type="scientific">Stenotrophomonas maltophilia</name>
    <name type="common">Pseudomonas maltophilia</name>
    <name type="synonym">Xanthomonas maltophilia</name>
    <dbReference type="NCBI Taxonomy" id="40324"/>
    <lineage>
        <taxon>Bacteria</taxon>
        <taxon>Pseudomonadati</taxon>
        <taxon>Pseudomonadota</taxon>
        <taxon>Gammaproteobacteria</taxon>
        <taxon>Lysobacterales</taxon>
        <taxon>Lysobacteraceae</taxon>
        <taxon>Stenotrophomonas</taxon>
        <taxon>Stenotrophomonas maltophilia group</taxon>
    </lineage>
</organism>